<sequence>MINLAKFALVVGNSAASFAAHTMAFPNPLERTEYLKFTAVNSFAIAKS</sequence>
<keyword evidence="3" id="KW-1185">Reference proteome</keyword>
<keyword evidence="1" id="KW-0732">Signal</keyword>
<name>A0A1I7DYX6_9HYPH</name>
<proteinExistence type="predicted"/>
<dbReference type="AlphaFoldDB" id="A0A1I7DYX6"/>
<organism evidence="2 3">
    <name type="scientific">Pseudovibrio denitrificans</name>
    <dbReference type="NCBI Taxonomy" id="258256"/>
    <lineage>
        <taxon>Bacteria</taxon>
        <taxon>Pseudomonadati</taxon>
        <taxon>Pseudomonadota</taxon>
        <taxon>Alphaproteobacteria</taxon>
        <taxon>Hyphomicrobiales</taxon>
        <taxon>Stappiaceae</taxon>
        <taxon>Pseudovibrio</taxon>
    </lineage>
</organism>
<reference evidence="3" key="1">
    <citation type="submission" date="2016-10" db="EMBL/GenBank/DDBJ databases">
        <authorList>
            <person name="Varghese N."/>
            <person name="Submissions S."/>
        </authorList>
    </citation>
    <scope>NUCLEOTIDE SEQUENCE [LARGE SCALE GENOMIC DNA]</scope>
    <source>
        <strain evidence="3">DSM 17465</strain>
    </source>
</reference>
<gene>
    <name evidence="2" type="ORF">SAMN05444141_11352</name>
</gene>
<dbReference type="Proteomes" id="UP000183371">
    <property type="component" value="Unassembled WGS sequence"/>
</dbReference>
<evidence type="ECO:0000313" key="2">
    <source>
        <dbReference type="EMBL" id="SFU16882.1"/>
    </source>
</evidence>
<protein>
    <submittedName>
        <fullName evidence="2">Uncharacterized protein</fullName>
    </submittedName>
</protein>
<feature type="chain" id="PRO_5010209718" evidence="1">
    <location>
        <begin position="20"/>
        <end position="48"/>
    </location>
</feature>
<evidence type="ECO:0000256" key="1">
    <source>
        <dbReference type="SAM" id="SignalP"/>
    </source>
</evidence>
<evidence type="ECO:0000313" key="3">
    <source>
        <dbReference type="Proteomes" id="UP000183371"/>
    </source>
</evidence>
<accession>A0A1I7DYX6</accession>
<feature type="signal peptide" evidence="1">
    <location>
        <begin position="1"/>
        <end position="19"/>
    </location>
</feature>
<dbReference type="EMBL" id="FPBD01000013">
    <property type="protein sequence ID" value="SFU16882.1"/>
    <property type="molecule type" value="Genomic_DNA"/>
</dbReference>